<dbReference type="InterPro" id="IPR013762">
    <property type="entry name" value="Integrase-like_cat_sf"/>
</dbReference>
<dbReference type="GO" id="GO:0015074">
    <property type="term" value="P:DNA integration"/>
    <property type="evidence" value="ECO:0007669"/>
    <property type="project" value="UniProtKB-KW"/>
</dbReference>
<keyword evidence="3 5" id="KW-0238">DNA-binding</keyword>
<evidence type="ECO:0008006" key="10">
    <source>
        <dbReference type="Google" id="ProtNLM"/>
    </source>
</evidence>
<evidence type="ECO:0000259" key="6">
    <source>
        <dbReference type="PROSITE" id="PS51898"/>
    </source>
</evidence>
<evidence type="ECO:0000256" key="1">
    <source>
        <dbReference type="ARBA" id="ARBA00008857"/>
    </source>
</evidence>
<evidence type="ECO:0000313" key="9">
    <source>
        <dbReference type="Proteomes" id="UP000309676"/>
    </source>
</evidence>
<feature type="domain" description="Core-binding (CB)" evidence="7">
    <location>
        <begin position="1"/>
        <end position="83"/>
    </location>
</feature>
<evidence type="ECO:0000256" key="3">
    <source>
        <dbReference type="ARBA" id="ARBA00023125"/>
    </source>
</evidence>
<keyword evidence="4" id="KW-0233">DNA recombination</keyword>
<dbReference type="PANTHER" id="PTHR30349:SF41">
    <property type="entry name" value="INTEGRASE_RECOMBINASE PROTEIN MJ0367-RELATED"/>
    <property type="match status" value="1"/>
</dbReference>
<organism evidence="8 9">
    <name type="scientific">Paenibacillus antri</name>
    <dbReference type="NCBI Taxonomy" id="2582848"/>
    <lineage>
        <taxon>Bacteria</taxon>
        <taxon>Bacillati</taxon>
        <taxon>Bacillota</taxon>
        <taxon>Bacilli</taxon>
        <taxon>Bacillales</taxon>
        <taxon>Paenibacillaceae</taxon>
        <taxon>Paenibacillus</taxon>
    </lineage>
</organism>
<keyword evidence="9" id="KW-1185">Reference proteome</keyword>
<feature type="domain" description="Tyr recombinase" evidence="6">
    <location>
        <begin position="105"/>
        <end position="281"/>
    </location>
</feature>
<dbReference type="GO" id="GO:0006310">
    <property type="term" value="P:DNA recombination"/>
    <property type="evidence" value="ECO:0007669"/>
    <property type="project" value="UniProtKB-KW"/>
</dbReference>
<dbReference type="EMBL" id="VCIW01000005">
    <property type="protein sequence ID" value="TLS52294.1"/>
    <property type="molecule type" value="Genomic_DNA"/>
</dbReference>
<dbReference type="Pfam" id="PF00589">
    <property type="entry name" value="Phage_integrase"/>
    <property type="match status" value="1"/>
</dbReference>
<dbReference type="AlphaFoldDB" id="A0A5R9GG74"/>
<evidence type="ECO:0000259" key="7">
    <source>
        <dbReference type="PROSITE" id="PS51900"/>
    </source>
</evidence>
<dbReference type="Pfam" id="PF02899">
    <property type="entry name" value="Phage_int_SAM_1"/>
    <property type="match status" value="1"/>
</dbReference>
<keyword evidence="2" id="KW-0229">DNA integration</keyword>
<dbReference type="InterPro" id="IPR010998">
    <property type="entry name" value="Integrase_recombinase_N"/>
</dbReference>
<dbReference type="InterPro" id="IPR044068">
    <property type="entry name" value="CB"/>
</dbReference>
<evidence type="ECO:0000256" key="5">
    <source>
        <dbReference type="PROSITE-ProRule" id="PRU01248"/>
    </source>
</evidence>
<name>A0A5R9GG74_9BACL</name>
<reference evidence="8 9" key="1">
    <citation type="submission" date="2019-05" db="EMBL/GenBank/DDBJ databases">
        <authorList>
            <person name="Narsing Rao M.P."/>
            <person name="Li W.J."/>
        </authorList>
    </citation>
    <scope>NUCLEOTIDE SEQUENCE [LARGE SCALE GENOMIC DNA]</scope>
    <source>
        <strain evidence="8 9">SYSU_K30003</strain>
    </source>
</reference>
<comment type="similarity">
    <text evidence="1">Belongs to the 'phage' integrase family.</text>
</comment>
<dbReference type="InterPro" id="IPR011010">
    <property type="entry name" value="DNA_brk_join_enz"/>
</dbReference>
<dbReference type="PROSITE" id="PS51898">
    <property type="entry name" value="TYR_RECOMBINASE"/>
    <property type="match status" value="1"/>
</dbReference>
<dbReference type="PROSITE" id="PS51900">
    <property type="entry name" value="CB"/>
    <property type="match status" value="1"/>
</dbReference>
<dbReference type="InterPro" id="IPR002104">
    <property type="entry name" value="Integrase_catalytic"/>
</dbReference>
<dbReference type="InterPro" id="IPR004107">
    <property type="entry name" value="Integrase_SAM-like_N"/>
</dbReference>
<dbReference type="Gene3D" id="1.10.150.130">
    <property type="match status" value="1"/>
</dbReference>
<dbReference type="OrthoDB" id="184666at2"/>
<dbReference type="GO" id="GO:0003677">
    <property type="term" value="F:DNA binding"/>
    <property type="evidence" value="ECO:0007669"/>
    <property type="project" value="UniProtKB-UniRule"/>
</dbReference>
<sequence>MDSIIESYRQYLKSQGKEENTIKAYVHEAVGFLGWCSVRNAGLSELSQAAFSEYRDALVGRGMKTATVNKSVSTLSTFFKWAQSHGLAGDNFARRLRLPASKKDEPPRWLTPEEEAALLDVVANESTVFQRVRNEALIAAMLYAGVKVEEVPQLPIGALRGGELDVYDDGVRVRTVPLSPFAFAKLDAWLRLRLASAKEVHVLSDALFVTERSGKMQPRAVQFVIETYSDKLGIPLSSQSLRNTFCRRLAEQGVPVERLKALAGHKTLLTTWKYYRQENKG</sequence>
<dbReference type="CDD" id="cd00397">
    <property type="entry name" value="DNA_BRE_C"/>
    <property type="match status" value="1"/>
</dbReference>
<evidence type="ECO:0000256" key="4">
    <source>
        <dbReference type="ARBA" id="ARBA00023172"/>
    </source>
</evidence>
<evidence type="ECO:0000256" key="2">
    <source>
        <dbReference type="ARBA" id="ARBA00022908"/>
    </source>
</evidence>
<accession>A0A5R9GG74</accession>
<dbReference type="PANTHER" id="PTHR30349">
    <property type="entry name" value="PHAGE INTEGRASE-RELATED"/>
    <property type="match status" value="1"/>
</dbReference>
<evidence type="ECO:0000313" key="8">
    <source>
        <dbReference type="EMBL" id="TLS52294.1"/>
    </source>
</evidence>
<protein>
    <recommendedName>
        <fullName evidence="10">Integrase</fullName>
    </recommendedName>
</protein>
<dbReference type="Proteomes" id="UP000309676">
    <property type="component" value="Unassembled WGS sequence"/>
</dbReference>
<proteinExistence type="inferred from homology"/>
<dbReference type="SUPFAM" id="SSF56349">
    <property type="entry name" value="DNA breaking-rejoining enzymes"/>
    <property type="match status" value="1"/>
</dbReference>
<dbReference type="RefSeq" id="WP_138193950.1">
    <property type="nucleotide sequence ID" value="NZ_VCIW01000005.1"/>
</dbReference>
<comment type="caution">
    <text evidence="8">The sequence shown here is derived from an EMBL/GenBank/DDBJ whole genome shotgun (WGS) entry which is preliminary data.</text>
</comment>
<gene>
    <name evidence="8" type="ORF">FE782_09980</name>
</gene>
<dbReference type="Gene3D" id="1.10.443.10">
    <property type="entry name" value="Intergrase catalytic core"/>
    <property type="match status" value="1"/>
</dbReference>
<dbReference type="InterPro" id="IPR050090">
    <property type="entry name" value="Tyrosine_recombinase_XerCD"/>
</dbReference>